<dbReference type="PANTHER" id="PTHR11732">
    <property type="entry name" value="ALDO/KETO REDUCTASE"/>
    <property type="match status" value="1"/>
</dbReference>
<dbReference type="PRINTS" id="PR00069">
    <property type="entry name" value="ALDKETRDTASE"/>
</dbReference>
<dbReference type="Pfam" id="PF00248">
    <property type="entry name" value="Aldo_ket_red"/>
    <property type="match status" value="1"/>
</dbReference>
<dbReference type="AlphaFoldDB" id="A0A370BT10"/>
<dbReference type="InterPro" id="IPR023210">
    <property type="entry name" value="NADP_OxRdtase_dom"/>
</dbReference>
<reference evidence="7 8" key="1">
    <citation type="submission" date="2018-07" db="EMBL/GenBank/DDBJ databases">
        <title>Section-level genome sequencing of Aspergillus section Nigri to investigate inter- and intra-species variation.</title>
        <authorList>
            <consortium name="DOE Joint Genome Institute"/>
            <person name="Vesth T.C."/>
            <person name="Nybo J.L."/>
            <person name="Theobald S."/>
            <person name="Frisvad J.C."/>
            <person name="Larsen T.O."/>
            <person name="Nielsen K.F."/>
            <person name="Hoof J.B."/>
            <person name="Brandl J."/>
            <person name="Salamov A."/>
            <person name="Riley R."/>
            <person name="Gladden J.M."/>
            <person name="Phatale P."/>
            <person name="Nielsen M.T."/>
            <person name="Lyhne E.K."/>
            <person name="Kogle M.E."/>
            <person name="Strasser K."/>
            <person name="McDonnell E."/>
            <person name="Barry K."/>
            <person name="Clum A."/>
            <person name="Chen C."/>
            <person name="Nolan M."/>
            <person name="Sandor L."/>
            <person name="Kuo A."/>
            <person name="Lipzen A."/>
            <person name="Hainaut M."/>
            <person name="Drula E."/>
            <person name="Tsang A."/>
            <person name="Magnuson J.K."/>
            <person name="Henrissat B."/>
            <person name="Wiebenga A."/>
            <person name="Simmons B.A."/>
            <person name="Makela M.R."/>
            <person name="De vries R.P."/>
            <person name="Grigoriev I.V."/>
            <person name="Mortensen U.H."/>
            <person name="Baker S.E."/>
            <person name="Andersen M.R."/>
        </authorList>
    </citation>
    <scope>NUCLEOTIDE SEQUENCE [LARGE SCALE GENOMIC DNA]</scope>
    <source>
        <strain evidence="7 8">ATCC 13496</strain>
    </source>
</reference>
<feature type="domain" description="NADP-dependent oxidoreductase" evidence="6">
    <location>
        <begin position="359"/>
        <end position="612"/>
    </location>
</feature>
<evidence type="ECO:0000256" key="1">
    <source>
        <dbReference type="ARBA" id="ARBA00023002"/>
    </source>
</evidence>
<evidence type="ECO:0000256" key="4">
    <source>
        <dbReference type="ARBA" id="ARBA00048655"/>
    </source>
</evidence>
<evidence type="ECO:0000313" key="7">
    <source>
        <dbReference type="EMBL" id="RDH18674.1"/>
    </source>
</evidence>
<comment type="catalytic activity">
    <reaction evidence="5">
        <text>xylitol + NAD(+) = D-xylose + NADH + H(+)</text>
        <dbReference type="Rhea" id="RHEA:27441"/>
        <dbReference type="ChEBI" id="CHEBI:15378"/>
        <dbReference type="ChEBI" id="CHEBI:17151"/>
        <dbReference type="ChEBI" id="CHEBI:53455"/>
        <dbReference type="ChEBI" id="CHEBI:57540"/>
        <dbReference type="ChEBI" id="CHEBI:57945"/>
        <dbReference type="EC" id="1.1.1.307"/>
    </reaction>
</comment>
<name>A0A370BT10_ASPNG</name>
<gene>
    <name evidence="7" type="ORF">M747DRAFT_324135</name>
</gene>
<evidence type="ECO:0000259" key="6">
    <source>
        <dbReference type="Pfam" id="PF00248"/>
    </source>
</evidence>
<dbReference type="Proteomes" id="UP000253845">
    <property type="component" value="Unassembled WGS sequence"/>
</dbReference>
<evidence type="ECO:0000313" key="8">
    <source>
        <dbReference type="Proteomes" id="UP000253845"/>
    </source>
</evidence>
<dbReference type="EMBL" id="KZ851922">
    <property type="protein sequence ID" value="RDH18674.1"/>
    <property type="molecule type" value="Genomic_DNA"/>
</dbReference>
<dbReference type="GO" id="GO:0102193">
    <property type="term" value="F:protein-ribulosamine 3-kinase activity"/>
    <property type="evidence" value="ECO:0007669"/>
    <property type="project" value="UniProtKB-EC"/>
</dbReference>
<organism evidence="7 8">
    <name type="scientific">Aspergillus niger ATCC 13496</name>
    <dbReference type="NCBI Taxonomy" id="1353008"/>
    <lineage>
        <taxon>Eukaryota</taxon>
        <taxon>Fungi</taxon>
        <taxon>Dikarya</taxon>
        <taxon>Ascomycota</taxon>
        <taxon>Pezizomycotina</taxon>
        <taxon>Eurotiomycetes</taxon>
        <taxon>Eurotiomycetidae</taxon>
        <taxon>Eurotiales</taxon>
        <taxon>Aspergillaceae</taxon>
        <taxon>Aspergillus</taxon>
        <taxon>Aspergillus subgen. Circumdati</taxon>
    </lineage>
</organism>
<accession>A0A370BT10</accession>
<proteinExistence type="predicted"/>
<dbReference type="CDD" id="cd19071">
    <property type="entry name" value="AKR_AKR1-5-like"/>
    <property type="match status" value="1"/>
</dbReference>
<protein>
    <recommendedName>
        <fullName evidence="6">NADP-dependent oxidoreductase domain-containing protein</fullName>
    </recommendedName>
</protein>
<dbReference type="PROSITE" id="PS00798">
    <property type="entry name" value="ALDOKETO_REDUCTASE_1"/>
    <property type="match status" value="1"/>
</dbReference>
<comment type="function">
    <text evidence="2">Catalyzes the initial reaction in the xylose utilization pathway by reducing D-xylose into xylitol. Xylose is a major component of hemicelluloses such as xylan. Most fungi utilize D-xylose via three enzymatic reactions, xylose reductase (XR), xylitol dehydrogenase (XDH), and xylulokinase, to form xylulose 5-phosphate, which enters pentose phosphate pathway.</text>
</comment>
<dbReference type="SUPFAM" id="SSF56112">
    <property type="entry name" value="Protein kinase-like (PK-like)"/>
    <property type="match status" value="1"/>
</dbReference>
<dbReference type="InterPro" id="IPR020471">
    <property type="entry name" value="AKR"/>
</dbReference>
<dbReference type="InterPro" id="IPR016477">
    <property type="entry name" value="Fructo-/Ketosamine-3-kinase"/>
</dbReference>
<dbReference type="FunFam" id="3.20.20.100:FF:000002">
    <property type="entry name" value="2,5-diketo-D-gluconic acid reductase A"/>
    <property type="match status" value="1"/>
</dbReference>
<dbReference type="Gene3D" id="3.90.1200.10">
    <property type="match status" value="1"/>
</dbReference>
<dbReference type="VEuPathDB" id="FungiDB:M747DRAFT_324135"/>
<dbReference type="InterPro" id="IPR036812">
    <property type="entry name" value="NAD(P)_OxRdtase_dom_sf"/>
</dbReference>
<dbReference type="Gene3D" id="3.20.20.100">
    <property type="entry name" value="NADP-dependent oxidoreductase domain"/>
    <property type="match status" value="1"/>
</dbReference>
<dbReference type="SUPFAM" id="SSF51430">
    <property type="entry name" value="NAD(P)-linked oxidoreductase"/>
    <property type="match status" value="1"/>
</dbReference>
<evidence type="ECO:0000256" key="2">
    <source>
        <dbReference type="ARBA" id="ARBA00025065"/>
    </source>
</evidence>
<comment type="catalytic activity">
    <reaction evidence="4">
        <text>N(6)-D-ribulosyl-L-lysyl-[protein] + ATP = N(6)-(3-O-phospho-D-ribulosyl)-L-lysyl-[protein] + ADP + H(+)</text>
        <dbReference type="Rhea" id="RHEA:48432"/>
        <dbReference type="Rhea" id="RHEA-COMP:12103"/>
        <dbReference type="Rhea" id="RHEA-COMP:12104"/>
        <dbReference type="ChEBI" id="CHEBI:15378"/>
        <dbReference type="ChEBI" id="CHEBI:30616"/>
        <dbReference type="ChEBI" id="CHEBI:90418"/>
        <dbReference type="ChEBI" id="CHEBI:90420"/>
        <dbReference type="ChEBI" id="CHEBI:456216"/>
        <dbReference type="EC" id="2.7.1.172"/>
    </reaction>
    <physiologicalReaction direction="left-to-right" evidence="4">
        <dbReference type="Rhea" id="RHEA:48433"/>
    </physiologicalReaction>
</comment>
<evidence type="ECO:0000256" key="3">
    <source>
        <dbReference type="ARBA" id="ARBA00047534"/>
    </source>
</evidence>
<dbReference type="InterPro" id="IPR018170">
    <property type="entry name" value="Aldo/ket_reductase_CS"/>
</dbReference>
<evidence type="ECO:0000256" key="5">
    <source>
        <dbReference type="ARBA" id="ARBA00049485"/>
    </source>
</evidence>
<comment type="catalytic activity">
    <reaction evidence="3">
        <text>xylitol + NADP(+) = D-xylose + NADPH + H(+)</text>
        <dbReference type="Rhea" id="RHEA:27445"/>
        <dbReference type="ChEBI" id="CHEBI:15378"/>
        <dbReference type="ChEBI" id="CHEBI:17151"/>
        <dbReference type="ChEBI" id="CHEBI:53455"/>
        <dbReference type="ChEBI" id="CHEBI:57783"/>
        <dbReference type="ChEBI" id="CHEBI:58349"/>
        <dbReference type="EC" id="1.1.1.307"/>
    </reaction>
</comment>
<dbReference type="GO" id="GO:0016616">
    <property type="term" value="F:oxidoreductase activity, acting on the CH-OH group of donors, NAD or NADP as acceptor"/>
    <property type="evidence" value="ECO:0007669"/>
    <property type="project" value="UniProtKB-ARBA"/>
</dbReference>
<dbReference type="InterPro" id="IPR011009">
    <property type="entry name" value="Kinase-like_dom_sf"/>
</dbReference>
<keyword evidence="1" id="KW-0560">Oxidoreductase</keyword>
<sequence length="644" mass="73013">MSHSDHQPTFPGPPVIVADEIPTETPIDAVVLSEIGLFRRPLQVVSLGSSAWAQRYRIDVEDQDQTESYFLKISLGVHGKEALRGEFESTLAIHSIIGSFTPKPNGWGSFKALPGVHYYFCRFYELAEHAPKPAEFCQMVAFLHSRSESPNGKFGFHLVTYNGDLPQENGYTDTWEEFFRIGFEHMIDMNIERGGVWAELEGLYTAMIVKVIPRLLRPMETGRRSIKPALVHGDLWCGNAAINSATGRPLIYDPASFYAHNEYELGNWRPERNGFTRSYFDAYHSIIPKTAPTEDYDDRIALYSMRFNLQAAALFPKVTSFRDSVIEEMRRLVTKYPGGYEEYARTSCTFQGDAGNRGVKEAVLQALRCGYRHIDTATAYGNEIEVGEAIKESRIPREEIIVTTKLAQTWHRVSDVERALDLSLERLQLNYVDLYLMHFPHAYSPGPDNNTIRHPNGKPIIDHELSRDYPSTWAAMESLVDKGKLKMIGVSNFNILKLERLLGSARIPPAVNQIELHPYLPQVELVRFCKANGIHLVAHQPLGGKPVAAVNPNADRPAEIASKHERSPAQIILSWIVQQGISVIPKTVRQSRMVENLDLKQLPDKDMETIYDLSKKKGEVRYLDPKNHIGFNIFDERHDQPVQE</sequence>
<dbReference type="Pfam" id="PF03881">
    <property type="entry name" value="Fructosamin_kin"/>
    <property type="match status" value="1"/>
</dbReference>